<keyword evidence="5" id="KW-1185">Reference proteome</keyword>
<dbReference type="EMBL" id="QVQW01000007">
    <property type="protein sequence ID" value="RKU47884.1"/>
    <property type="molecule type" value="Genomic_DNA"/>
</dbReference>
<comment type="caution">
    <text evidence="4">The sequence shown here is derived from an EMBL/GenBank/DDBJ whole genome shotgun (WGS) entry which is preliminary data.</text>
</comment>
<evidence type="ECO:0000259" key="3">
    <source>
        <dbReference type="Pfam" id="PF05183"/>
    </source>
</evidence>
<accession>A0A420YJ44</accession>
<protein>
    <recommendedName>
        <fullName evidence="1">RNA-dependent RNA polymerase</fullName>
        <ecNumber evidence="1">2.7.7.48</ecNumber>
    </recommendedName>
</protein>
<dbReference type="GO" id="GO:0030422">
    <property type="term" value="P:siRNA processing"/>
    <property type="evidence" value="ECO:0007669"/>
    <property type="project" value="TreeGrafter"/>
</dbReference>
<dbReference type="GO" id="GO:0003968">
    <property type="term" value="F:RNA-directed RNA polymerase activity"/>
    <property type="evidence" value="ECO:0007669"/>
    <property type="project" value="UniProtKB-KW"/>
</dbReference>
<gene>
    <name evidence="4" type="ORF">DL546_008840</name>
</gene>
<dbReference type="InterPro" id="IPR057596">
    <property type="entry name" value="RDRP_core"/>
</dbReference>
<evidence type="ECO:0000313" key="5">
    <source>
        <dbReference type="Proteomes" id="UP000275385"/>
    </source>
</evidence>
<feature type="domain" description="RDRP core" evidence="3">
    <location>
        <begin position="487"/>
        <end position="1133"/>
    </location>
</feature>
<keyword evidence="1" id="KW-0694">RNA-binding</keyword>
<dbReference type="PANTHER" id="PTHR23079:SF14">
    <property type="entry name" value="RNA-DEPENDENT RNA POLYMERASE"/>
    <property type="match status" value="1"/>
</dbReference>
<dbReference type="Proteomes" id="UP000275385">
    <property type="component" value="Unassembled WGS sequence"/>
</dbReference>
<dbReference type="Pfam" id="PF05183">
    <property type="entry name" value="RdRP"/>
    <property type="match status" value="1"/>
</dbReference>
<evidence type="ECO:0000256" key="1">
    <source>
        <dbReference type="RuleBase" id="RU363098"/>
    </source>
</evidence>
<feature type="compositionally biased region" description="Acidic residues" evidence="2">
    <location>
        <begin position="310"/>
        <end position="320"/>
    </location>
</feature>
<feature type="region of interest" description="Disordered" evidence="2">
    <location>
        <begin position="348"/>
        <end position="373"/>
    </location>
</feature>
<dbReference type="Gene3D" id="1.10.8.790">
    <property type="entry name" value="RNA-dependent RNA polymerase, slab domain, helical subdomain-like"/>
    <property type="match status" value="1"/>
</dbReference>
<dbReference type="EC" id="2.7.7.48" evidence="1"/>
<feature type="compositionally biased region" description="Polar residues" evidence="2">
    <location>
        <begin position="350"/>
        <end position="361"/>
    </location>
</feature>
<dbReference type="InterPro" id="IPR007855">
    <property type="entry name" value="RDRP"/>
</dbReference>
<comment type="similarity">
    <text evidence="1">Belongs to the RdRP family.</text>
</comment>
<dbReference type="STRING" id="177199.A0A420YJ44"/>
<sequence length="1350" mass="153372">MSSVRPVPSTQRRRQPCPGYRIVRELNQEYNLGIHLGDPDEPRNLTFGDTRDPAQRDKKSHGWHQIVNDFRALYYRRASETALLAFRREAKIVSRNWIHKPGADRDLLPSSAEPFKARTHGEQLELQNLLLKQVRKVKELVQTPEPAQSETQEVAVPARSNGTRGKRQSTELIVEIPRGAPKRRKSQGEQTRAITVNSSIDKVPLRQKATLAQKESSTRSAISPGRSFYNRSHNTSKSSLQPSIFSRSGNDDPSASQQTQTTLENDSQPTPKLFRGPVPPVPPSSNDLFAPSSSDIEALDVSFSRLVEEQTSEDTDDIPSEDPRERARLESQLPPMPTGIVARGERAHIATSSTKDASPDTSSEDTVLEPKSSPLDTRLTRVWPSLPLSLKHVPMRVIWEMTRICVHCDVDMDRLKIDYDPSWAKSFRDLWAGLRKHPAFSSRSFPEPPSDKAWEAARDGGFHLRNDAVVLSASLDFNCSKDGPLLRFRMNPLRLEKGCRLNRRFGADRFLELLLPQVHGKDVPEDVKQNVDHFIHWLAHSKHSILGRQWSAFSTQDGGKWKPVKDLWMGKEPSAIFKERIHLFAENTKSESNEALPVRTAAGMLDWLLHFGKNKDQPYLKLFSRIQLGLSKTDPTVVLEEAHIIDDKKDLRSNSGKVMNDGIGRMSIGVARKVQQILGLSEIPSAVQARLGPAKGMWIVDLTGRRPGQPEGVYDPEELWIETYPSQRKWECDKTDPYQRTLEINGRSHELKSASLNLQFLPILEDRAKNKKLMRDTIGQRMIDDLSEELGNLRVSMSCPVQFKREAQARSGSLIRAQRLEHGQVPFLGGLPKETEEAVSFLLDGGFDPKKLKYLQDLAWDLVNARTERLKTKLNIRIGRSAYIYMVVDFWDILEEGEVHVCFSSKFEDERSGFNDVLLHDIDILVARSPAHLVSDIQKVRAVFRHELRHLKDVIVFSAKGNEPLADKLSGGDYDGDKAWVCWDAEIVDNFQNAPVPKKPDNLARFLQKDKTTFGDLLHQARQKQHHAIGTMIEGSFRFNMGQSLLGICTNYKERLCYDRNTVNDQAALLLSSLLSELVDQPKQGVKFDLKAWNGLKQYMGLRDALPEPDYKSENWSGRGELRHIIDYIKFSVVKPTIDKECIAFAAGLNLDDPAHFWDPDLAQPYEDFRNHVAEGHSSCREILNKLLNRLGEVEALWTTKMSKEKDRDASGFDFSARVTEVYHMFLSIQPDLGHPGRIVKSKVVHLLTEPYLGHEELSRWNLLKASYLFRIYHKSKSKMVWRLCGRQLQTIKASMVRQSAGMGPPISVTPLMYAAMTVDKKFVAQYVARDDETSTQYFDDDDDDELWDL</sequence>
<feature type="region of interest" description="Disordered" evidence="2">
    <location>
        <begin position="142"/>
        <end position="292"/>
    </location>
</feature>
<dbReference type="OrthoDB" id="10055769at2759"/>
<feature type="compositionally biased region" description="Basic and acidic residues" evidence="2">
    <location>
        <begin position="37"/>
        <end position="57"/>
    </location>
</feature>
<keyword evidence="1" id="KW-0808">Transferase</keyword>
<evidence type="ECO:0000313" key="4">
    <source>
        <dbReference type="EMBL" id="RKU47884.1"/>
    </source>
</evidence>
<evidence type="ECO:0000256" key="2">
    <source>
        <dbReference type="SAM" id="MobiDB-lite"/>
    </source>
</evidence>
<proteinExistence type="inferred from homology"/>
<keyword evidence="1" id="KW-0696">RNA-directed RNA polymerase</keyword>
<comment type="catalytic activity">
    <reaction evidence="1">
        <text>RNA(n) + a ribonucleoside 5'-triphosphate = RNA(n+1) + diphosphate</text>
        <dbReference type="Rhea" id="RHEA:21248"/>
        <dbReference type="Rhea" id="RHEA-COMP:14527"/>
        <dbReference type="Rhea" id="RHEA-COMP:17342"/>
        <dbReference type="ChEBI" id="CHEBI:33019"/>
        <dbReference type="ChEBI" id="CHEBI:61557"/>
        <dbReference type="ChEBI" id="CHEBI:140395"/>
        <dbReference type="EC" id="2.7.7.48"/>
    </reaction>
</comment>
<reference evidence="4 5" key="1">
    <citation type="submission" date="2018-08" db="EMBL/GenBank/DDBJ databases">
        <title>Draft genome of the lignicolous fungus Coniochaeta pulveracea.</title>
        <authorList>
            <person name="Borstlap C.J."/>
            <person name="De Witt R.N."/>
            <person name="Botha A."/>
            <person name="Volschenk H."/>
        </authorList>
    </citation>
    <scope>NUCLEOTIDE SEQUENCE [LARGE SCALE GENOMIC DNA]</scope>
    <source>
        <strain evidence="4 5">CAB683</strain>
    </source>
</reference>
<name>A0A420YJ44_9PEZI</name>
<keyword evidence="1" id="KW-0548">Nucleotidyltransferase</keyword>
<feature type="compositionally biased region" description="Polar residues" evidence="2">
    <location>
        <begin position="188"/>
        <end position="200"/>
    </location>
</feature>
<feature type="compositionally biased region" description="Polar residues" evidence="2">
    <location>
        <begin position="229"/>
        <end position="270"/>
    </location>
</feature>
<dbReference type="PANTHER" id="PTHR23079">
    <property type="entry name" value="RNA-DEPENDENT RNA POLYMERASE"/>
    <property type="match status" value="1"/>
</dbReference>
<organism evidence="4 5">
    <name type="scientific">Coniochaeta pulveracea</name>
    <dbReference type="NCBI Taxonomy" id="177199"/>
    <lineage>
        <taxon>Eukaryota</taxon>
        <taxon>Fungi</taxon>
        <taxon>Dikarya</taxon>
        <taxon>Ascomycota</taxon>
        <taxon>Pezizomycotina</taxon>
        <taxon>Sordariomycetes</taxon>
        <taxon>Sordariomycetidae</taxon>
        <taxon>Coniochaetales</taxon>
        <taxon>Coniochaetaceae</taxon>
        <taxon>Coniochaeta</taxon>
    </lineage>
</organism>
<feature type="region of interest" description="Disordered" evidence="2">
    <location>
        <begin position="35"/>
        <end position="60"/>
    </location>
</feature>
<feature type="region of interest" description="Disordered" evidence="2">
    <location>
        <begin position="308"/>
        <end position="327"/>
    </location>
</feature>
<dbReference type="GO" id="GO:0003723">
    <property type="term" value="F:RNA binding"/>
    <property type="evidence" value="ECO:0007669"/>
    <property type="project" value="UniProtKB-KW"/>
</dbReference>
<dbReference type="GO" id="GO:0031380">
    <property type="term" value="C:nuclear RNA-directed RNA polymerase complex"/>
    <property type="evidence" value="ECO:0007669"/>
    <property type="project" value="TreeGrafter"/>
</dbReference>